<dbReference type="FunFam" id="3.40.50.12160:FF:000003">
    <property type="entry name" value="CDK5 regulatory subunit-associated protein 1"/>
    <property type="match status" value="1"/>
</dbReference>
<evidence type="ECO:0000256" key="3">
    <source>
        <dbReference type="ARBA" id="ARBA00022485"/>
    </source>
</evidence>
<dbReference type="GO" id="GO:0035598">
    <property type="term" value="F:tRNA (N(6)-L-threonylcarbamoyladenosine(37)-C(2))-methylthiotransferase activity"/>
    <property type="evidence" value="ECO:0007669"/>
    <property type="project" value="UniProtKB-UniRule"/>
</dbReference>
<evidence type="ECO:0000256" key="10">
    <source>
        <dbReference type="ARBA" id="ARBA00051661"/>
    </source>
</evidence>
<dbReference type="GO" id="GO:0051539">
    <property type="term" value="F:4 iron, 4 sulfur cluster binding"/>
    <property type="evidence" value="ECO:0007669"/>
    <property type="project" value="UniProtKB-UniRule"/>
</dbReference>
<dbReference type="PROSITE" id="PS50926">
    <property type="entry name" value="TRAM"/>
    <property type="match status" value="1"/>
</dbReference>
<dbReference type="SFLD" id="SFLDG01082">
    <property type="entry name" value="B12-binding_domain_containing"/>
    <property type="match status" value="1"/>
</dbReference>
<keyword evidence="3 11" id="KW-0004">4Fe-4S</keyword>
<dbReference type="EMBL" id="JAAZKV010000030">
    <property type="protein sequence ID" value="NMA44891.1"/>
    <property type="molecule type" value="Genomic_DNA"/>
</dbReference>
<dbReference type="Gene3D" id="3.80.30.20">
    <property type="entry name" value="tm_1862 like domain"/>
    <property type="match status" value="1"/>
</dbReference>
<dbReference type="PROSITE" id="PS51918">
    <property type="entry name" value="RADICAL_SAM"/>
    <property type="match status" value="1"/>
</dbReference>
<reference evidence="15 16" key="1">
    <citation type="journal article" date="2020" name="Biotechnol. Biofuels">
        <title>New insights from the biogas microbiome by comprehensive genome-resolved metagenomics of nearly 1600 species originating from multiple anaerobic digesters.</title>
        <authorList>
            <person name="Campanaro S."/>
            <person name="Treu L."/>
            <person name="Rodriguez-R L.M."/>
            <person name="Kovalovszki A."/>
            <person name="Ziels R.M."/>
            <person name="Maus I."/>
            <person name="Zhu X."/>
            <person name="Kougias P.G."/>
            <person name="Basile A."/>
            <person name="Luo G."/>
            <person name="Schluter A."/>
            <person name="Konstantinidis K.T."/>
            <person name="Angelidaki I."/>
        </authorList>
    </citation>
    <scope>NUCLEOTIDE SEQUENCE [LARGE SCALE GENOMIC DNA]</scope>
    <source>
        <strain evidence="15">AS22ysBPME_79</strain>
    </source>
</reference>
<evidence type="ECO:0000256" key="8">
    <source>
        <dbReference type="ARBA" id="ARBA00023004"/>
    </source>
</evidence>
<evidence type="ECO:0000256" key="11">
    <source>
        <dbReference type="RuleBase" id="RU368081"/>
    </source>
</evidence>
<dbReference type="Pfam" id="PF01938">
    <property type="entry name" value="TRAM"/>
    <property type="match status" value="1"/>
</dbReference>
<evidence type="ECO:0000256" key="6">
    <source>
        <dbReference type="ARBA" id="ARBA00022694"/>
    </source>
</evidence>
<comment type="similarity">
    <text evidence="2 11">Belongs to the methylthiotransferase family. CDKAL1 subfamily.</text>
</comment>
<evidence type="ECO:0000256" key="2">
    <source>
        <dbReference type="ARBA" id="ARBA00008616"/>
    </source>
</evidence>
<keyword evidence="5 11" id="KW-0949">S-adenosyl-L-methionine</keyword>
<feature type="domain" description="Radical SAM core" evidence="14">
    <location>
        <begin position="124"/>
        <end position="363"/>
    </location>
</feature>
<feature type="domain" description="MTTase N-terminal" evidence="13">
    <location>
        <begin position="2"/>
        <end position="114"/>
    </location>
</feature>
<protein>
    <recommendedName>
        <fullName evidence="11">tRNA-t(6)A37 methylthiotransferase</fullName>
        <ecNumber evidence="11">2.8.4.5</ecNumber>
    </recommendedName>
</protein>
<dbReference type="PANTHER" id="PTHR11918:SF45">
    <property type="entry name" value="THREONYLCARBAMOYLADENOSINE TRNA METHYLTHIOTRANSFERASE"/>
    <property type="match status" value="1"/>
</dbReference>
<dbReference type="SFLD" id="SFLDS00029">
    <property type="entry name" value="Radical_SAM"/>
    <property type="match status" value="1"/>
</dbReference>
<dbReference type="PANTHER" id="PTHR11918">
    <property type="entry name" value="RADICAL SAM PROTEINS"/>
    <property type="match status" value="1"/>
</dbReference>
<dbReference type="FunFam" id="3.80.30.20:FF:000002">
    <property type="entry name" value="threonylcarbamoyladenosine tRNA methylthiotransferase isoform X2"/>
    <property type="match status" value="1"/>
</dbReference>
<dbReference type="InterPro" id="IPR038135">
    <property type="entry name" value="Methylthiotransferase_N_sf"/>
</dbReference>
<dbReference type="AlphaFoldDB" id="A0A7K4C0G4"/>
<dbReference type="InterPro" id="IPR007197">
    <property type="entry name" value="rSAM"/>
</dbReference>
<dbReference type="InterPro" id="IPR058240">
    <property type="entry name" value="rSAM_sf"/>
</dbReference>
<feature type="domain" description="TRAM" evidence="12">
    <location>
        <begin position="357"/>
        <end position="414"/>
    </location>
</feature>
<dbReference type="Gene3D" id="3.40.50.12160">
    <property type="entry name" value="Methylthiotransferase, N-terminal domain"/>
    <property type="match status" value="1"/>
</dbReference>
<gene>
    <name evidence="15" type="ORF">GX950_03720</name>
</gene>
<comment type="function">
    <text evidence="1 11">Catalyzes the methylthiolation of N6-threonylcarbamoyladenosine (t(6)A), leading to the formation of 2-methylthio-N6-threonylcarbamoyladenosine (ms(2)t(6)A) at position 37 in tRNAs that read codons beginning with adenine.</text>
</comment>
<name>A0A7K4C0G4_9ARCH</name>
<keyword evidence="9 11" id="KW-0411">Iron-sulfur</keyword>
<organism evidence="15 16">
    <name type="scientific">Candidatus Iainarchaeum sp</name>
    <dbReference type="NCBI Taxonomy" id="3101447"/>
    <lineage>
        <taxon>Archaea</taxon>
        <taxon>Candidatus Iainarchaeota</taxon>
        <taxon>Candidatus Iainarchaeia</taxon>
        <taxon>Candidatus Iainarchaeales</taxon>
        <taxon>Candidatus Iainarchaeaceae</taxon>
        <taxon>Candidatus Iainarchaeum</taxon>
    </lineage>
</organism>
<accession>A0A7K4C0G4</accession>
<evidence type="ECO:0000256" key="1">
    <source>
        <dbReference type="ARBA" id="ARBA00002399"/>
    </source>
</evidence>
<evidence type="ECO:0000256" key="7">
    <source>
        <dbReference type="ARBA" id="ARBA00022723"/>
    </source>
</evidence>
<comment type="cofactor">
    <cofactor evidence="11">
        <name>[4Fe-4S] cluster</name>
        <dbReference type="ChEBI" id="CHEBI:49883"/>
    </cofactor>
    <text evidence="11">Binds 1 or 2 [4Fe-4S] cluster. One cluster is coordinated with 3 cysteines and an exchangeable S-adenosyl-L-methionine.</text>
</comment>
<dbReference type="InterPro" id="IPR023404">
    <property type="entry name" value="rSAM_horseshoe"/>
</dbReference>
<evidence type="ECO:0000313" key="16">
    <source>
        <dbReference type="Proteomes" id="UP000526302"/>
    </source>
</evidence>
<dbReference type="InterPro" id="IPR006638">
    <property type="entry name" value="Elp3/MiaA/NifB-like_rSAM"/>
</dbReference>
<dbReference type="EC" id="2.8.4.5" evidence="11"/>
<evidence type="ECO:0000256" key="9">
    <source>
        <dbReference type="ARBA" id="ARBA00023014"/>
    </source>
</evidence>
<dbReference type="InterPro" id="IPR002792">
    <property type="entry name" value="TRAM_dom"/>
</dbReference>
<keyword evidence="4 11" id="KW-0808">Transferase</keyword>
<dbReference type="Pfam" id="PF00919">
    <property type="entry name" value="UPF0004"/>
    <property type="match status" value="1"/>
</dbReference>
<dbReference type="SMART" id="SM00729">
    <property type="entry name" value="Elp3"/>
    <property type="match status" value="1"/>
</dbReference>
<dbReference type="Proteomes" id="UP000526302">
    <property type="component" value="Unassembled WGS sequence"/>
</dbReference>
<sequence>MKKFFLEGYGCSLNISETQKIDEFLESNNFERTDKLNSADFVIINTCSVKQVTEQRMFSRIEFFLNNKKSSSKIIVFGCLAAHKKKDLLKKFPTILVCDTSLESLCLVLNIKKRSFSPKLLGKKSNPLVSIIPVSVGCLGNCTYCATKIARPNFFSYSIKEIDFAFKSALKSGSKEIWLTSQDLGCYGFDIKTDIVELLKVLLKNKGEYRIRLGMMNPNFLKKISGKLIPLFSDDRLYKFLHVPVQSGSNRVLKLMNRGYKNKDFVDLVNLFRKKVKGITFSTDIIVGFPTETEKDFEKTLLLLKKTTPEVVNISRFAKRDGTKAAVFSGQLSEATKKDYSRKLTKFCDEYMLVNNKKRVGEKVRVLVSEKKSKNLFVARTNNYRPVNVGFGYSSFVDVEIVEAFPHFFKGETK</sequence>
<comment type="catalytic activity">
    <reaction evidence="10 11">
        <text>N(6)-L-threonylcarbamoyladenosine(37) in tRNA + (sulfur carrier)-SH + AH2 + 2 S-adenosyl-L-methionine = 2-methylsulfanyl-N(6)-L-threonylcarbamoyladenosine(37) in tRNA + (sulfur carrier)-H + 5'-deoxyadenosine + L-methionine + A + S-adenosyl-L-homocysteine + 2 H(+)</text>
        <dbReference type="Rhea" id="RHEA:37075"/>
        <dbReference type="Rhea" id="RHEA-COMP:10163"/>
        <dbReference type="Rhea" id="RHEA-COMP:11092"/>
        <dbReference type="Rhea" id="RHEA-COMP:14737"/>
        <dbReference type="Rhea" id="RHEA-COMP:14739"/>
        <dbReference type="ChEBI" id="CHEBI:13193"/>
        <dbReference type="ChEBI" id="CHEBI:15378"/>
        <dbReference type="ChEBI" id="CHEBI:17319"/>
        <dbReference type="ChEBI" id="CHEBI:17499"/>
        <dbReference type="ChEBI" id="CHEBI:29917"/>
        <dbReference type="ChEBI" id="CHEBI:57844"/>
        <dbReference type="ChEBI" id="CHEBI:57856"/>
        <dbReference type="ChEBI" id="CHEBI:59789"/>
        <dbReference type="ChEBI" id="CHEBI:64428"/>
        <dbReference type="ChEBI" id="CHEBI:74418"/>
        <dbReference type="ChEBI" id="CHEBI:74420"/>
        <dbReference type="EC" id="2.8.4.5"/>
    </reaction>
</comment>
<dbReference type="GO" id="GO:0046872">
    <property type="term" value="F:metal ion binding"/>
    <property type="evidence" value="ECO:0007669"/>
    <property type="project" value="UniProtKB-UniRule"/>
</dbReference>
<proteinExistence type="inferred from homology"/>
<dbReference type="InterPro" id="IPR006466">
    <property type="entry name" value="MiaB-like_arc_euk"/>
</dbReference>
<dbReference type="NCBIfam" id="TIGR00089">
    <property type="entry name" value="MiaB/RimO family radical SAM methylthiotransferase"/>
    <property type="match status" value="1"/>
</dbReference>
<comment type="caution">
    <text evidence="15">The sequence shown here is derived from an EMBL/GenBank/DDBJ whole genome shotgun (WGS) entry which is preliminary data.</text>
</comment>
<dbReference type="InterPro" id="IPR005839">
    <property type="entry name" value="Methylthiotransferase"/>
</dbReference>
<evidence type="ECO:0000259" key="13">
    <source>
        <dbReference type="PROSITE" id="PS51449"/>
    </source>
</evidence>
<evidence type="ECO:0000256" key="4">
    <source>
        <dbReference type="ARBA" id="ARBA00022679"/>
    </source>
</evidence>
<keyword evidence="7 11" id="KW-0479">Metal-binding</keyword>
<keyword evidence="8 11" id="KW-0408">Iron</keyword>
<dbReference type="CDD" id="cd01335">
    <property type="entry name" value="Radical_SAM"/>
    <property type="match status" value="1"/>
</dbReference>
<dbReference type="PROSITE" id="PS51449">
    <property type="entry name" value="MTTASE_N"/>
    <property type="match status" value="1"/>
</dbReference>
<keyword evidence="6 11" id="KW-0819">tRNA processing</keyword>
<evidence type="ECO:0000256" key="5">
    <source>
        <dbReference type="ARBA" id="ARBA00022691"/>
    </source>
</evidence>
<evidence type="ECO:0000313" key="15">
    <source>
        <dbReference type="EMBL" id="NMA44891.1"/>
    </source>
</evidence>
<dbReference type="Pfam" id="PF04055">
    <property type="entry name" value="Radical_SAM"/>
    <property type="match status" value="1"/>
</dbReference>
<dbReference type="InterPro" id="IPR013848">
    <property type="entry name" value="Methylthiotransferase_N"/>
</dbReference>
<evidence type="ECO:0000259" key="12">
    <source>
        <dbReference type="PROSITE" id="PS50926"/>
    </source>
</evidence>
<evidence type="ECO:0000259" key="14">
    <source>
        <dbReference type="PROSITE" id="PS51918"/>
    </source>
</evidence>
<dbReference type="SUPFAM" id="SSF102114">
    <property type="entry name" value="Radical SAM enzymes"/>
    <property type="match status" value="1"/>
</dbReference>
<dbReference type="NCBIfam" id="TIGR01578">
    <property type="entry name" value="MiaB-like-B"/>
    <property type="match status" value="1"/>
</dbReference>